<feature type="region of interest" description="Disordered" evidence="9">
    <location>
        <begin position="365"/>
        <end position="414"/>
    </location>
</feature>
<keyword evidence="2" id="KW-1003">Cell membrane</keyword>
<dbReference type="InterPro" id="IPR013783">
    <property type="entry name" value="Ig-like_fold"/>
</dbReference>
<keyword evidence="8" id="KW-0393">Immunoglobulin domain</keyword>
<evidence type="ECO:0000256" key="10">
    <source>
        <dbReference type="SAM" id="SignalP"/>
    </source>
</evidence>
<dbReference type="InterPro" id="IPR003598">
    <property type="entry name" value="Ig_sub2"/>
</dbReference>
<evidence type="ECO:0000256" key="2">
    <source>
        <dbReference type="ARBA" id="ARBA00022475"/>
    </source>
</evidence>
<dbReference type="EMBL" id="GEGO01004060">
    <property type="protein sequence ID" value="JAR91344.1"/>
    <property type="molecule type" value="Transcribed_RNA"/>
</dbReference>
<name>A0A147BKT8_IXORI</name>
<dbReference type="PANTHER" id="PTHR12231">
    <property type="entry name" value="CTX-RELATED TYPE I TRANSMEMBRANE PROTEIN"/>
    <property type="match status" value="1"/>
</dbReference>
<keyword evidence="5" id="KW-0472">Membrane</keyword>
<evidence type="ECO:0000259" key="11">
    <source>
        <dbReference type="PROSITE" id="PS50835"/>
    </source>
</evidence>
<proteinExistence type="predicted"/>
<protein>
    <submittedName>
        <fullName evidence="12">Putative lachesin-like protein</fullName>
    </submittedName>
</protein>
<evidence type="ECO:0000256" key="7">
    <source>
        <dbReference type="ARBA" id="ARBA00023180"/>
    </source>
</evidence>
<evidence type="ECO:0000256" key="1">
    <source>
        <dbReference type="ARBA" id="ARBA00004236"/>
    </source>
</evidence>
<keyword evidence="3 10" id="KW-0732">Signal</keyword>
<feature type="compositionally biased region" description="Polar residues" evidence="9">
    <location>
        <begin position="366"/>
        <end position="376"/>
    </location>
</feature>
<evidence type="ECO:0000256" key="4">
    <source>
        <dbReference type="ARBA" id="ARBA00022737"/>
    </source>
</evidence>
<evidence type="ECO:0000256" key="6">
    <source>
        <dbReference type="ARBA" id="ARBA00023157"/>
    </source>
</evidence>
<comment type="subcellular location">
    <subcellularLocation>
        <location evidence="1">Cell membrane</location>
    </subcellularLocation>
</comment>
<dbReference type="Pfam" id="PF07686">
    <property type="entry name" value="V-set"/>
    <property type="match status" value="1"/>
</dbReference>
<keyword evidence="6" id="KW-1015">Disulfide bond</keyword>
<accession>A0A147BKT8</accession>
<dbReference type="SMART" id="SM00408">
    <property type="entry name" value="IGc2"/>
    <property type="match status" value="3"/>
</dbReference>
<feature type="signal peptide" evidence="10">
    <location>
        <begin position="1"/>
        <end position="28"/>
    </location>
</feature>
<feature type="domain" description="Ig-like" evidence="11">
    <location>
        <begin position="40"/>
        <end position="134"/>
    </location>
</feature>
<sequence length="441" mass="49816">MNRIKQRPWGVWLLTLALSVLLKFHVKGDVDDLREEELPPYFAEVIPNVTVPRGRDARIPCVIDNLGSYRPAWIKVEDKGILSIHQQVISRNYRISLSTSDNRNFVLHIKNVQESDKGGYMCQINTSPMMSQVGYLDVLVPPDIVVEESSSDVVVREGSNVTLICKAKGYPRPTISWRREDNEPIPLGSWKNGKKTQTLVQTYEGEFLTVTRVSRVHMGAYLCIANNNVPSPVSRRIMLHVHFPPVIWIPNQLVGAPSRTNVTLDCHSEAYPPAVNYWAKEGHKIFLNNDKFLVSVRKGGYKTHMQLTVRQLREHDFGAYKCLSENLLGATEGSVNLYELPMEKHRHGRNRTAFHQLATLGKLSPHSRQQQSLDSQQADKHPYGRNSYHDGKYFASEDSYSDEDDSHDETSRYGSNNGPSTFSIALAALLVAQLPVALLCL</sequence>
<keyword evidence="7" id="KW-0325">Glycoprotein</keyword>
<feature type="domain" description="Ig-like" evidence="11">
    <location>
        <begin position="244"/>
        <end position="336"/>
    </location>
</feature>
<dbReference type="FunFam" id="2.60.40.10:FF:000328">
    <property type="entry name" value="CLUMA_CG000981, isoform A"/>
    <property type="match status" value="1"/>
</dbReference>
<dbReference type="SMART" id="SM00409">
    <property type="entry name" value="IG"/>
    <property type="match status" value="3"/>
</dbReference>
<evidence type="ECO:0000256" key="5">
    <source>
        <dbReference type="ARBA" id="ARBA00023136"/>
    </source>
</evidence>
<dbReference type="InterPro" id="IPR051170">
    <property type="entry name" value="Neural/epithelial_adhesion"/>
</dbReference>
<evidence type="ECO:0000256" key="9">
    <source>
        <dbReference type="SAM" id="MobiDB-lite"/>
    </source>
</evidence>
<dbReference type="PANTHER" id="PTHR12231:SF253">
    <property type="entry name" value="DPR-INTERACTING PROTEIN ETA, ISOFORM B-RELATED"/>
    <property type="match status" value="1"/>
</dbReference>
<dbReference type="InterPro" id="IPR007110">
    <property type="entry name" value="Ig-like_dom"/>
</dbReference>
<organism evidence="12">
    <name type="scientific">Ixodes ricinus</name>
    <name type="common">Common tick</name>
    <name type="synonym">Acarus ricinus</name>
    <dbReference type="NCBI Taxonomy" id="34613"/>
    <lineage>
        <taxon>Eukaryota</taxon>
        <taxon>Metazoa</taxon>
        <taxon>Ecdysozoa</taxon>
        <taxon>Arthropoda</taxon>
        <taxon>Chelicerata</taxon>
        <taxon>Arachnida</taxon>
        <taxon>Acari</taxon>
        <taxon>Parasitiformes</taxon>
        <taxon>Ixodida</taxon>
        <taxon>Ixodoidea</taxon>
        <taxon>Ixodidae</taxon>
        <taxon>Ixodinae</taxon>
        <taxon>Ixodes</taxon>
    </lineage>
</organism>
<dbReference type="InterPro" id="IPR036179">
    <property type="entry name" value="Ig-like_dom_sf"/>
</dbReference>
<evidence type="ECO:0000256" key="3">
    <source>
        <dbReference type="ARBA" id="ARBA00022729"/>
    </source>
</evidence>
<dbReference type="PROSITE" id="PS50835">
    <property type="entry name" value="IG_LIKE"/>
    <property type="match status" value="3"/>
</dbReference>
<dbReference type="GO" id="GO:0043005">
    <property type="term" value="C:neuron projection"/>
    <property type="evidence" value="ECO:0007669"/>
    <property type="project" value="TreeGrafter"/>
</dbReference>
<dbReference type="InterPro" id="IPR003599">
    <property type="entry name" value="Ig_sub"/>
</dbReference>
<reference evidence="12" key="1">
    <citation type="journal article" date="2018" name="PLoS Negl. Trop. Dis.">
        <title>Sialome diversity of ticks revealed by RNAseq of single tick salivary glands.</title>
        <authorList>
            <person name="Perner J."/>
            <person name="Kropackova S."/>
            <person name="Kopacek P."/>
            <person name="Ribeiro J.M."/>
        </authorList>
    </citation>
    <scope>NUCLEOTIDE SEQUENCE</scope>
    <source>
        <strain evidence="12">Siblings of single egg batch collected in Ceske Budejovice</strain>
        <tissue evidence="12">Salivary glands</tissue>
    </source>
</reference>
<dbReference type="Pfam" id="PF13927">
    <property type="entry name" value="Ig_3"/>
    <property type="match status" value="2"/>
</dbReference>
<evidence type="ECO:0000256" key="8">
    <source>
        <dbReference type="ARBA" id="ARBA00023319"/>
    </source>
</evidence>
<feature type="domain" description="Ig-like" evidence="11">
    <location>
        <begin position="142"/>
        <end position="234"/>
    </location>
</feature>
<feature type="chain" id="PRO_5007542705" evidence="10">
    <location>
        <begin position="29"/>
        <end position="441"/>
    </location>
</feature>
<keyword evidence="4" id="KW-0677">Repeat</keyword>
<dbReference type="Gene3D" id="2.60.40.10">
    <property type="entry name" value="Immunoglobulins"/>
    <property type="match status" value="3"/>
</dbReference>
<dbReference type="GO" id="GO:0005886">
    <property type="term" value="C:plasma membrane"/>
    <property type="evidence" value="ECO:0007669"/>
    <property type="project" value="UniProtKB-SubCell"/>
</dbReference>
<evidence type="ECO:0000313" key="12">
    <source>
        <dbReference type="EMBL" id="JAR91344.1"/>
    </source>
</evidence>
<feature type="compositionally biased region" description="Basic and acidic residues" evidence="9">
    <location>
        <begin position="377"/>
        <end position="392"/>
    </location>
</feature>
<dbReference type="SUPFAM" id="SSF48726">
    <property type="entry name" value="Immunoglobulin"/>
    <property type="match status" value="3"/>
</dbReference>
<dbReference type="AlphaFoldDB" id="A0A147BKT8"/>
<dbReference type="InterPro" id="IPR013106">
    <property type="entry name" value="Ig_V-set"/>
</dbReference>